<reference evidence="2" key="1">
    <citation type="journal article" date="2016" name="G3 (Bethesda)">
        <title>First Draft Assembly and Annotation of the Genome of a California Endemic Oak Quercus lobata Nee (Fagaceae).</title>
        <authorList>
            <person name="Sork V.L."/>
            <person name="Fitz-Gibbon S.T."/>
            <person name="Puiu D."/>
            <person name="Crepeau M."/>
            <person name="Gugger P.F."/>
            <person name="Sherman R."/>
            <person name="Stevens K."/>
            <person name="Langley C.H."/>
            <person name="Pellegrini M."/>
            <person name="Salzberg S.L."/>
        </authorList>
    </citation>
    <scope>NUCLEOTIDE SEQUENCE [LARGE SCALE GENOMIC DNA]</scope>
    <source>
        <strain evidence="2">cv. SW786</strain>
    </source>
</reference>
<sequence length="119" mass="13678">MNVNNGAQQYTECLSAADEDAAVPVTPVCRYLYTDDVVHIFVEAPGANRYNVSVTVNTYTEPIELVINAVVHRQYRLDRRYFARIQMHGYDYTIENSNYDVSNGEIHFWSPYKLIAPQP</sequence>
<dbReference type="Proteomes" id="UP000594261">
    <property type="component" value="Chromosome 2"/>
</dbReference>
<protein>
    <submittedName>
        <fullName evidence="1">Uncharacterized protein</fullName>
    </submittedName>
</protein>
<evidence type="ECO:0000313" key="1">
    <source>
        <dbReference type="EnsemblPlants" id="QL02p028352:mrna:CDS:1"/>
    </source>
</evidence>
<organism evidence="1 2">
    <name type="scientific">Quercus lobata</name>
    <name type="common">Valley oak</name>
    <dbReference type="NCBI Taxonomy" id="97700"/>
    <lineage>
        <taxon>Eukaryota</taxon>
        <taxon>Viridiplantae</taxon>
        <taxon>Streptophyta</taxon>
        <taxon>Embryophyta</taxon>
        <taxon>Tracheophyta</taxon>
        <taxon>Spermatophyta</taxon>
        <taxon>Magnoliopsida</taxon>
        <taxon>eudicotyledons</taxon>
        <taxon>Gunneridae</taxon>
        <taxon>Pentapetalae</taxon>
        <taxon>rosids</taxon>
        <taxon>fabids</taxon>
        <taxon>Fagales</taxon>
        <taxon>Fagaceae</taxon>
        <taxon>Quercus</taxon>
    </lineage>
</organism>
<dbReference type="AlphaFoldDB" id="A0A7N2KVD7"/>
<dbReference type="InParanoid" id="A0A7N2KVD7"/>
<keyword evidence="2" id="KW-1185">Reference proteome</keyword>
<accession>A0A7N2KVD7</accession>
<dbReference type="EnsemblPlants" id="QL02p028352:mrna">
    <property type="protein sequence ID" value="QL02p028352:mrna:CDS:1"/>
    <property type="gene ID" value="QL02p028352"/>
</dbReference>
<reference evidence="1" key="2">
    <citation type="submission" date="2021-01" db="UniProtKB">
        <authorList>
            <consortium name="EnsemblPlants"/>
        </authorList>
    </citation>
    <scope>IDENTIFICATION</scope>
</reference>
<proteinExistence type="predicted"/>
<evidence type="ECO:0000313" key="2">
    <source>
        <dbReference type="Proteomes" id="UP000594261"/>
    </source>
</evidence>
<name>A0A7N2KVD7_QUELO</name>
<dbReference type="Gramene" id="QL02p028352:mrna">
    <property type="protein sequence ID" value="QL02p028352:mrna:CDS:1"/>
    <property type="gene ID" value="QL02p028352"/>
</dbReference>